<feature type="transmembrane region" description="Helical" evidence="7">
    <location>
        <begin position="65"/>
        <end position="88"/>
    </location>
</feature>
<feature type="transmembrane region" description="Helical" evidence="7">
    <location>
        <begin position="375"/>
        <end position="393"/>
    </location>
</feature>
<evidence type="ECO:0000256" key="6">
    <source>
        <dbReference type="ARBA" id="ARBA00023136"/>
    </source>
</evidence>
<organism evidence="8 9">
    <name type="scientific">Lolium multiflorum</name>
    <name type="common">Italian ryegrass</name>
    <name type="synonym">Lolium perenne subsp. multiflorum</name>
    <dbReference type="NCBI Taxonomy" id="4521"/>
    <lineage>
        <taxon>Eukaryota</taxon>
        <taxon>Viridiplantae</taxon>
        <taxon>Streptophyta</taxon>
        <taxon>Embryophyta</taxon>
        <taxon>Tracheophyta</taxon>
        <taxon>Spermatophyta</taxon>
        <taxon>Magnoliopsida</taxon>
        <taxon>Liliopsida</taxon>
        <taxon>Poales</taxon>
        <taxon>Poaceae</taxon>
        <taxon>BOP clade</taxon>
        <taxon>Pooideae</taxon>
        <taxon>Poodae</taxon>
        <taxon>Poeae</taxon>
        <taxon>Poeae Chloroplast Group 2 (Poeae type)</taxon>
        <taxon>Loliodinae</taxon>
        <taxon>Loliinae</taxon>
        <taxon>Lolium</taxon>
    </lineage>
</organism>
<feature type="transmembrane region" description="Helical" evidence="7">
    <location>
        <begin position="344"/>
        <end position="363"/>
    </location>
</feature>
<proteinExistence type="inferred from homology"/>
<reference evidence="8" key="1">
    <citation type="submission" date="2023-07" db="EMBL/GenBank/DDBJ databases">
        <title>A chromosome-level genome assembly of Lolium multiflorum.</title>
        <authorList>
            <person name="Chen Y."/>
            <person name="Copetti D."/>
            <person name="Kolliker R."/>
            <person name="Studer B."/>
        </authorList>
    </citation>
    <scope>NUCLEOTIDE SEQUENCE</scope>
    <source>
        <strain evidence="8">02402/16</strain>
        <tissue evidence="8">Leaf</tissue>
    </source>
</reference>
<dbReference type="AlphaFoldDB" id="A0AAD8QJ56"/>
<dbReference type="PANTHER" id="PTHR11660:SF57">
    <property type="entry name" value="SOLUTE CARRIER FAMILY 40 MEMBER"/>
    <property type="match status" value="1"/>
</dbReference>
<keyword evidence="7" id="KW-0406">Ion transport</keyword>
<name>A0AAD8QJ56_LOLMU</name>
<evidence type="ECO:0000256" key="3">
    <source>
        <dbReference type="ARBA" id="ARBA00022448"/>
    </source>
</evidence>
<feature type="transmembrane region" description="Helical" evidence="7">
    <location>
        <begin position="400"/>
        <end position="417"/>
    </location>
</feature>
<comment type="subcellular location">
    <subcellularLocation>
        <location evidence="1 7">Membrane</location>
        <topology evidence="1 7">Multi-pass membrane protein</topology>
    </subcellularLocation>
</comment>
<evidence type="ECO:0000256" key="1">
    <source>
        <dbReference type="ARBA" id="ARBA00004141"/>
    </source>
</evidence>
<sequence>MNAVGEVQSLQVGEGGPNGSGLDASLLRRLYVAQFLTRWGARCAQFLTFYVGVLGGALYDPHLAGLLLLAAIYGVVESSSVAVFGPMVGTLVHRLTYLQVLGLWLVVQCLSFIIAGASVTALLVLHNLKDTRFPVFVVLVVVTNVSGALAALSSLAGTILIEREWVVVICRGHPEAVLTKINSVIRRIDLICKLLAPVLSGLVISFVSTQASAVVLALWNAASVGLQYWLFVSVYKGVPALGENVQLRREAAAAAAVLPSSELVAPKDEEAQKHGQEDGSGWRVHVKKQLSNLLCLGSWAVYMRQEVMLPGVALAILYFTVLSFGTLMTAALDWKGIPTYVISLARGFSAIVGIAATWLYPVVHSWVSTLRTGLWSIWMQWCFLLMCVGSIWVSGRVASAWVLMAGVAASRLGLWMFDLAVTQLMQDNVPDPDRCVVGGVQNSLQSIFDLLTYVMGIIISDPRDFSELIVMSFFLVTCAALVYTLHVYRVRKHLFHLDKIIANIGW</sequence>
<feature type="transmembrane region" description="Helical" evidence="7">
    <location>
        <begin position="100"/>
        <end position="124"/>
    </location>
</feature>
<evidence type="ECO:0000256" key="7">
    <source>
        <dbReference type="RuleBase" id="RU365065"/>
    </source>
</evidence>
<dbReference type="GO" id="GO:0016020">
    <property type="term" value="C:membrane"/>
    <property type="evidence" value="ECO:0007669"/>
    <property type="project" value="UniProtKB-SubCell"/>
</dbReference>
<feature type="transmembrane region" description="Helical" evidence="7">
    <location>
        <begin position="39"/>
        <end position="59"/>
    </location>
</feature>
<keyword evidence="5 7" id="KW-1133">Transmembrane helix</keyword>
<dbReference type="EMBL" id="JAUUTY010000114">
    <property type="protein sequence ID" value="KAK1603146.1"/>
    <property type="molecule type" value="Genomic_DNA"/>
</dbReference>
<keyword evidence="9" id="KW-1185">Reference proteome</keyword>
<dbReference type="Proteomes" id="UP001231189">
    <property type="component" value="Unassembled WGS sequence"/>
</dbReference>
<evidence type="ECO:0000313" key="8">
    <source>
        <dbReference type="EMBL" id="KAK1603146.1"/>
    </source>
</evidence>
<keyword evidence="4 7" id="KW-0812">Transmembrane</keyword>
<dbReference type="PANTHER" id="PTHR11660">
    <property type="entry name" value="SOLUTE CARRIER FAMILY 40 MEMBER"/>
    <property type="match status" value="1"/>
</dbReference>
<comment type="similarity">
    <text evidence="2 7">Belongs to the ferroportin (FP) (TC 2.A.100) family. SLC40A subfamily.</text>
</comment>
<dbReference type="Pfam" id="PF06963">
    <property type="entry name" value="FPN1"/>
    <property type="match status" value="1"/>
</dbReference>
<evidence type="ECO:0000256" key="5">
    <source>
        <dbReference type="ARBA" id="ARBA00022989"/>
    </source>
</evidence>
<dbReference type="GO" id="GO:0005381">
    <property type="term" value="F:iron ion transmembrane transporter activity"/>
    <property type="evidence" value="ECO:0007669"/>
    <property type="project" value="UniProtKB-UniRule"/>
</dbReference>
<feature type="transmembrane region" description="Helical" evidence="7">
    <location>
        <begin position="194"/>
        <end position="219"/>
    </location>
</feature>
<dbReference type="SUPFAM" id="SSF103473">
    <property type="entry name" value="MFS general substrate transporter"/>
    <property type="match status" value="1"/>
</dbReference>
<protein>
    <recommendedName>
        <fullName evidence="7">Solute carrier family 40 member</fullName>
    </recommendedName>
</protein>
<dbReference type="Gene3D" id="1.20.1250.20">
    <property type="entry name" value="MFS general substrate transporter like domains"/>
    <property type="match status" value="1"/>
</dbReference>
<feature type="transmembrane region" description="Helical" evidence="7">
    <location>
        <begin position="307"/>
        <end position="332"/>
    </location>
</feature>
<feature type="transmembrane region" description="Helical" evidence="7">
    <location>
        <begin position="468"/>
        <end position="488"/>
    </location>
</feature>
<dbReference type="CDD" id="cd17480">
    <property type="entry name" value="MFS_SLC40A1_like"/>
    <property type="match status" value="1"/>
</dbReference>
<evidence type="ECO:0000256" key="4">
    <source>
        <dbReference type="ARBA" id="ARBA00022692"/>
    </source>
</evidence>
<keyword evidence="6 7" id="KW-0472">Membrane</keyword>
<keyword evidence="3 7" id="KW-0813">Transport</keyword>
<comment type="caution">
    <text evidence="8">The sequence shown here is derived from an EMBL/GenBank/DDBJ whole genome shotgun (WGS) entry which is preliminary data.</text>
</comment>
<dbReference type="InterPro" id="IPR036259">
    <property type="entry name" value="MFS_trans_sf"/>
</dbReference>
<evidence type="ECO:0000256" key="2">
    <source>
        <dbReference type="ARBA" id="ARBA00006279"/>
    </source>
</evidence>
<comment type="function">
    <text evidence="7">May be involved in iron transport and iron homeostasis.</text>
</comment>
<evidence type="ECO:0000313" key="9">
    <source>
        <dbReference type="Proteomes" id="UP001231189"/>
    </source>
</evidence>
<dbReference type="InterPro" id="IPR009716">
    <property type="entry name" value="Ferroportin-1"/>
</dbReference>
<feature type="transmembrane region" description="Helical" evidence="7">
    <location>
        <begin position="136"/>
        <end position="161"/>
    </location>
</feature>
<accession>A0AAD8QJ56</accession>
<gene>
    <name evidence="8" type="ORF">QYE76_008074</name>
</gene>